<dbReference type="EMBL" id="CP035758">
    <property type="protein sequence ID" value="QBD79863.1"/>
    <property type="molecule type" value="Genomic_DNA"/>
</dbReference>
<name>A0A4P6JWU4_KTERU</name>
<accession>A0A4P6JWU4</accession>
<evidence type="ECO:0000313" key="4">
    <source>
        <dbReference type="Proteomes" id="UP000290365"/>
    </source>
</evidence>
<dbReference type="PANTHER" id="PTHR35848">
    <property type="entry name" value="OXALATE-BINDING PROTEIN"/>
    <property type="match status" value="1"/>
</dbReference>
<dbReference type="GO" id="GO:0046872">
    <property type="term" value="F:metal ion binding"/>
    <property type="evidence" value="ECO:0007669"/>
    <property type="project" value="UniProtKB-KW"/>
</dbReference>
<sequence>MTSIISKESLRWNENACLFQGSEHGDVPVSFFWMTSVPGSGPNLHKHPYPEVFIMLQGKATFTLGDTTLDVHSEEVVIAPPNTPHGFKNTGEEPLLLVSIHPNKQVIQEWLEK</sequence>
<dbReference type="InterPro" id="IPR013096">
    <property type="entry name" value="Cupin_2"/>
</dbReference>
<dbReference type="SUPFAM" id="SSF51182">
    <property type="entry name" value="RmlC-like cupins"/>
    <property type="match status" value="1"/>
</dbReference>
<evidence type="ECO:0000313" key="3">
    <source>
        <dbReference type="EMBL" id="QBD79863.1"/>
    </source>
</evidence>
<dbReference type="Proteomes" id="UP000290365">
    <property type="component" value="Chromosome"/>
</dbReference>
<dbReference type="OrthoDB" id="122936at2"/>
<organism evidence="3 4">
    <name type="scientific">Ktedonosporobacter rubrisoli</name>
    <dbReference type="NCBI Taxonomy" id="2509675"/>
    <lineage>
        <taxon>Bacteria</taxon>
        <taxon>Bacillati</taxon>
        <taxon>Chloroflexota</taxon>
        <taxon>Ktedonobacteria</taxon>
        <taxon>Ktedonobacterales</taxon>
        <taxon>Ktedonosporobacteraceae</taxon>
        <taxon>Ktedonosporobacter</taxon>
    </lineage>
</organism>
<evidence type="ECO:0000256" key="1">
    <source>
        <dbReference type="ARBA" id="ARBA00022723"/>
    </source>
</evidence>
<dbReference type="Gene3D" id="2.60.120.10">
    <property type="entry name" value="Jelly Rolls"/>
    <property type="match status" value="1"/>
</dbReference>
<dbReference type="InterPro" id="IPR051610">
    <property type="entry name" value="GPI/OXD"/>
</dbReference>
<evidence type="ECO:0000259" key="2">
    <source>
        <dbReference type="Pfam" id="PF07883"/>
    </source>
</evidence>
<dbReference type="InterPro" id="IPR014710">
    <property type="entry name" value="RmlC-like_jellyroll"/>
</dbReference>
<dbReference type="PANTHER" id="PTHR35848:SF6">
    <property type="entry name" value="CUPIN TYPE-2 DOMAIN-CONTAINING PROTEIN"/>
    <property type="match status" value="1"/>
</dbReference>
<feature type="domain" description="Cupin type-2" evidence="2">
    <location>
        <begin position="33"/>
        <end position="100"/>
    </location>
</feature>
<reference evidence="3 4" key="1">
    <citation type="submission" date="2019-01" db="EMBL/GenBank/DDBJ databases">
        <title>Ktedonosporobacter rubrisoli SCAWS-G2.</title>
        <authorList>
            <person name="Huang Y."/>
            <person name="Yan B."/>
        </authorList>
    </citation>
    <scope>NUCLEOTIDE SEQUENCE [LARGE SCALE GENOMIC DNA]</scope>
    <source>
        <strain evidence="3 4">SCAWS-G2</strain>
    </source>
</reference>
<gene>
    <name evidence="3" type="ORF">EPA93_29340</name>
</gene>
<proteinExistence type="predicted"/>
<dbReference type="InterPro" id="IPR011051">
    <property type="entry name" value="RmlC_Cupin_sf"/>
</dbReference>
<dbReference type="Pfam" id="PF07883">
    <property type="entry name" value="Cupin_2"/>
    <property type="match status" value="1"/>
</dbReference>
<dbReference type="RefSeq" id="WP_129890929.1">
    <property type="nucleotide sequence ID" value="NZ_CP035758.1"/>
</dbReference>
<keyword evidence="4" id="KW-1185">Reference proteome</keyword>
<protein>
    <submittedName>
        <fullName evidence="3">Cupin domain-containing protein</fullName>
    </submittedName>
</protein>
<keyword evidence="1" id="KW-0479">Metal-binding</keyword>
<dbReference type="AlphaFoldDB" id="A0A4P6JWU4"/>
<dbReference type="KEGG" id="kbs:EPA93_29340"/>